<dbReference type="PANTHER" id="PTHR31356">
    <property type="entry name" value="THYLAKOID LUMENAL 29 KDA PROTEIN, CHLOROPLASTIC-RELATED"/>
    <property type="match status" value="1"/>
</dbReference>
<dbReference type="InterPro" id="IPR010255">
    <property type="entry name" value="Haem_peroxidase_sf"/>
</dbReference>
<keyword evidence="8" id="KW-0325">Glycoprotein</keyword>
<evidence type="ECO:0000256" key="10">
    <source>
        <dbReference type="RuleBase" id="RU363051"/>
    </source>
</evidence>
<comment type="similarity">
    <text evidence="1 10">Belongs to the peroxidase family. Ligninase subfamily.</text>
</comment>
<evidence type="ECO:0000313" key="13">
    <source>
        <dbReference type="Proteomes" id="UP001221757"/>
    </source>
</evidence>
<evidence type="ECO:0000256" key="7">
    <source>
        <dbReference type="ARBA" id="ARBA00023004"/>
    </source>
</evidence>
<gene>
    <name evidence="12" type="ORF">B0H17DRAFT_1203697</name>
</gene>
<keyword evidence="4 9" id="KW-0349">Heme</keyword>
<keyword evidence="13" id="KW-1185">Reference proteome</keyword>
<dbReference type="GO" id="GO:0020037">
    <property type="term" value="F:heme binding"/>
    <property type="evidence" value="ECO:0007669"/>
    <property type="project" value="UniProtKB-UniRule"/>
</dbReference>
<name>A0AAD7DCI6_MYCRO</name>
<evidence type="ECO:0000259" key="11">
    <source>
        <dbReference type="PROSITE" id="PS50873"/>
    </source>
</evidence>
<evidence type="ECO:0000256" key="8">
    <source>
        <dbReference type="ARBA" id="ARBA00023180"/>
    </source>
</evidence>
<keyword evidence="5 9" id="KW-0479">Metal-binding</keyword>
<keyword evidence="9 10" id="KW-0106">Calcium</keyword>
<dbReference type="PRINTS" id="PR00462">
    <property type="entry name" value="LIGNINASE"/>
</dbReference>
<feature type="binding site" evidence="9">
    <location>
        <position position="91"/>
    </location>
    <ligand>
        <name>Ca(2+)</name>
        <dbReference type="ChEBI" id="CHEBI:29108"/>
        <label>2</label>
    </ligand>
</feature>
<evidence type="ECO:0000256" key="9">
    <source>
        <dbReference type="PIRSR" id="PIRSR601621-2"/>
    </source>
</evidence>
<organism evidence="12 13">
    <name type="scientific">Mycena rosella</name>
    <name type="common">Pink bonnet</name>
    <name type="synonym">Agaricus rosellus</name>
    <dbReference type="NCBI Taxonomy" id="1033263"/>
    <lineage>
        <taxon>Eukaryota</taxon>
        <taxon>Fungi</taxon>
        <taxon>Dikarya</taxon>
        <taxon>Basidiomycota</taxon>
        <taxon>Agaricomycotina</taxon>
        <taxon>Agaricomycetes</taxon>
        <taxon>Agaricomycetidae</taxon>
        <taxon>Agaricales</taxon>
        <taxon>Marasmiineae</taxon>
        <taxon>Mycenaceae</taxon>
        <taxon>Mycena</taxon>
    </lineage>
</organism>
<dbReference type="Gene3D" id="1.10.420.10">
    <property type="entry name" value="Peroxidase, domain 2"/>
    <property type="match status" value="1"/>
</dbReference>
<reference evidence="12" key="1">
    <citation type="submission" date="2023-03" db="EMBL/GenBank/DDBJ databases">
        <title>Massive genome expansion in bonnet fungi (Mycena s.s.) driven by repeated elements and novel gene families across ecological guilds.</title>
        <authorList>
            <consortium name="Lawrence Berkeley National Laboratory"/>
            <person name="Harder C.B."/>
            <person name="Miyauchi S."/>
            <person name="Viragh M."/>
            <person name="Kuo A."/>
            <person name="Thoen E."/>
            <person name="Andreopoulos B."/>
            <person name="Lu D."/>
            <person name="Skrede I."/>
            <person name="Drula E."/>
            <person name="Henrissat B."/>
            <person name="Morin E."/>
            <person name="Kohler A."/>
            <person name="Barry K."/>
            <person name="LaButti K."/>
            <person name="Morin E."/>
            <person name="Salamov A."/>
            <person name="Lipzen A."/>
            <person name="Mereny Z."/>
            <person name="Hegedus B."/>
            <person name="Baldrian P."/>
            <person name="Stursova M."/>
            <person name="Weitz H."/>
            <person name="Taylor A."/>
            <person name="Grigoriev I.V."/>
            <person name="Nagy L.G."/>
            <person name="Martin F."/>
            <person name="Kauserud H."/>
        </authorList>
    </citation>
    <scope>NUCLEOTIDE SEQUENCE</scope>
    <source>
        <strain evidence="12">CBHHK067</strain>
    </source>
</reference>
<evidence type="ECO:0000256" key="6">
    <source>
        <dbReference type="ARBA" id="ARBA00023002"/>
    </source>
</evidence>
<keyword evidence="3 10" id="KW-0575">Peroxidase</keyword>
<feature type="binding site" evidence="9">
    <location>
        <position position="67"/>
    </location>
    <ligand>
        <name>Ca(2+)</name>
        <dbReference type="ChEBI" id="CHEBI:29108"/>
        <label>2</label>
    </ligand>
</feature>
<dbReference type="Proteomes" id="UP001221757">
    <property type="component" value="Unassembled WGS sequence"/>
</dbReference>
<dbReference type="GO" id="GO:0000302">
    <property type="term" value="P:response to reactive oxygen species"/>
    <property type="evidence" value="ECO:0007669"/>
    <property type="project" value="TreeGrafter"/>
</dbReference>
<dbReference type="EMBL" id="JARKIE010000089">
    <property type="protein sequence ID" value="KAJ7687222.1"/>
    <property type="molecule type" value="Genomic_DNA"/>
</dbReference>
<dbReference type="InterPro" id="IPR044831">
    <property type="entry name" value="Ccp1-like"/>
</dbReference>
<proteinExistence type="inferred from homology"/>
<feature type="binding site" evidence="9">
    <location>
        <position position="86"/>
    </location>
    <ligand>
        <name>Ca(2+)</name>
        <dbReference type="ChEBI" id="CHEBI:29108"/>
        <label>2</label>
    </ligand>
</feature>
<keyword evidence="2" id="KW-0964">Secreted</keyword>
<protein>
    <recommendedName>
        <fullName evidence="10">Peroxidase</fullName>
        <ecNumber evidence="10">1.11.1.-</ecNumber>
    </recommendedName>
</protein>
<dbReference type="InterPro" id="IPR002016">
    <property type="entry name" value="Haem_peroxidase"/>
</dbReference>
<evidence type="ECO:0000256" key="1">
    <source>
        <dbReference type="ARBA" id="ARBA00006089"/>
    </source>
</evidence>
<feature type="domain" description="Plant heme peroxidase family profile" evidence="11">
    <location>
        <begin position="15"/>
        <end position="108"/>
    </location>
</feature>
<evidence type="ECO:0000313" key="12">
    <source>
        <dbReference type="EMBL" id="KAJ7687222.1"/>
    </source>
</evidence>
<dbReference type="Pfam" id="PF00141">
    <property type="entry name" value="peroxidase"/>
    <property type="match status" value="1"/>
</dbReference>
<comment type="caution">
    <text evidence="12">The sequence shown here is derived from an EMBL/GenBank/DDBJ whole genome shotgun (WGS) entry which is preliminary data.</text>
</comment>
<keyword evidence="6 10" id="KW-0560">Oxidoreductase</keyword>
<dbReference type="GO" id="GO:0034599">
    <property type="term" value="P:cellular response to oxidative stress"/>
    <property type="evidence" value="ECO:0007669"/>
    <property type="project" value="InterPro"/>
</dbReference>
<dbReference type="GO" id="GO:0046872">
    <property type="term" value="F:metal ion binding"/>
    <property type="evidence" value="ECO:0007669"/>
    <property type="project" value="UniProtKB-UniRule"/>
</dbReference>
<dbReference type="AlphaFoldDB" id="A0AAD7DCI6"/>
<dbReference type="SUPFAM" id="SSF48113">
    <property type="entry name" value="Heme-dependent peroxidases"/>
    <property type="match status" value="1"/>
</dbReference>
<feature type="binding site" evidence="9">
    <location>
        <position position="84"/>
    </location>
    <ligand>
        <name>Ca(2+)</name>
        <dbReference type="ChEBI" id="CHEBI:29108"/>
        <label>2</label>
    </ligand>
</feature>
<dbReference type="PANTHER" id="PTHR31356:SF66">
    <property type="entry name" value="CATALASE-PEROXIDASE"/>
    <property type="match status" value="1"/>
</dbReference>
<evidence type="ECO:0000256" key="3">
    <source>
        <dbReference type="ARBA" id="ARBA00022559"/>
    </source>
</evidence>
<evidence type="ECO:0000256" key="5">
    <source>
        <dbReference type="ARBA" id="ARBA00022723"/>
    </source>
</evidence>
<sequence length="170" mass="18823">MLYKAAGCAARRPYPFINTYVGRKLSLNIAPDGLFPNPNSPVKVLTDRFADMGFTIRELMALIGAHSTGKQCFQSSASVNASFDSTVDVWDVRFYSETQSASAAPGTFRLNSDVNFSHNATNQQDYNRYGSPLLRRHEKMSLLGIDKNILTDCTELLLLSINLKNLAVSH</sequence>
<dbReference type="GO" id="GO:0042744">
    <property type="term" value="P:hydrogen peroxide catabolic process"/>
    <property type="evidence" value="ECO:0007669"/>
    <property type="project" value="TreeGrafter"/>
</dbReference>
<comment type="cofactor">
    <cofactor evidence="9">
        <name>heme b</name>
        <dbReference type="ChEBI" id="CHEBI:60344"/>
    </cofactor>
    <text evidence="9">Binds 1 heme b (iron(II)-protoporphyrin IX) group per subunit.</text>
</comment>
<evidence type="ECO:0000256" key="4">
    <source>
        <dbReference type="ARBA" id="ARBA00022617"/>
    </source>
</evidence>
<dbReference type="EC" id="1.11.1.-" evidence="10"/>
<dbReference type="PROSITE" id="PS50873">
    <property type="entry name" value="PEROXIDASE_4"/>
    <property type="match status" value="1"/>
</dbReference>
<dbReference type="InterPro" id="IPR001621">
    <property type="entry name" value="Ligninase"/>
</dbReference>
<dbReference type="GO" id="GO:0004601">
    <property type="term" value="F:peroxidase activity"/>
    <property type="evidence" value="ECO:0007669"/>
    <property type="project" value="UniProtKB-KW"/>
</dbReference>
<comment type="cofactor">
    <cofactor evidence="9 10">
        <name>Ca(2+)</name>
        <dbReference type="ChEBI" id="CHEBI:29108"/>
    </cofactor>
    <text evidence="9 10">Binds 2 calcium ions per subunit.</text>
</comment>
<keyword evidence="7 9" id="KW-0408">Iron</keyword>
<evidence type="ECO:0000256" key="2">
    <source>
        <dbReference type="ARBA" id="ARBA00022525"/>
    </source>
</evidence>
<feature type="binding site" description="axial binding residue" evidence="9">
    <location>
        <position position="66"/>
    </location>
    <ligand>
        <name>heme b</name>
        <dbReference type="ChEBI" id="CHEBI:60344"/>
    </ligand>
    <ligandPart>
        <name>Fe</name>
        <dbReference type="ChEBI" id="CHEBI:18248"/>
    </ligandPart>
</feature>
<accession>A0AAD7DCI6</accession>